<reference evidence="1" key="1">
    <citation type="submission" date="2021-05" db="EMBL/GenBank/DDBJ databases">
        <authorList>
            <person name="Scholz U."/>
            <person name="Mascher M."/>
            <person name="Fiebig A."/>
        </authorList>
    </citation>
    <scope>NUCLEOTIDE SEQUENCE [LARGE SCALE GENOMIC DNA]</scope>
</reference>
<name>A0ACD5VQ96_AVESA</name>
<keyword evidence="2" id="KW-1185">Reference proteome</keyword>
<organism evidence="1 2">
    <name type="scientific">Avena sativa</name>
    <name type="common">Oat</name>
    <dbReference type="NCBI Taxonomy" id="4498"/>
    <lineage>
        <taxon>Eukaryota</taxon>
        <taxon>Viridiplantae</taxon>
        <taxon>Streptophyta</taxon>
        <taxon>Embryophyta</taxon>
        <taxon>Tracheophyta</taxon>
        <taxon>Spermatophyta</taxon>
        <taxon>Magnoliopsida</taxon>
        <taxon>Liliopsida</taxon>
        <taxon>Poales</taxon>
        <taxon>Poaceae</taxon>
        <taxon>BOP clade</taxon>
        <taxon>Pooideae</taxon>
        <taxon>Poodae</taxon>
        <taxon>Poeae</taxon>
        <taxon>Poeae Chloroplast Group 1 (Aveneae type)</taxon>
        <taxon>Aveninae</taxon>
        <taxon>Avena</taxon>
    </lineage>
</organism>
<reference evidence="1" key="2">
    <citation type="submission" date="2025-09" db="UniProtKB">
        <authorList>
            <consortium name="EnsemblPlants"/>
        </authorList>
    </citation>
    <scope>IDENTIFICATION</scope>
</reference>
<evidence type="ECO:0000313" key="1">
    <source>
        <dbReference type="EnsemblPlants" id="AVESA.00010b.r2.3CG0499400.1.CDS"/>
    </source>
</evidence>
<dbReference type="Proteomes" id="UP001732700">
    <property type="component" value="Chromosome 3C"/>
</dbReference>
<sequence length="312" mass="33170">MATPGDAPSTVAPADAPSMAAPVDAPPKAVPVDSPTKAAIGPGLYSDIGKKARDLLNKDFNMDPKFTLTTYAKNGSEITATSTKKDEGVLSEIQTQFKYNNMKLDVKVNSDSQLLITSTSDDPRFPGMKQITTIPFPYHKPGRTELQYLNEYAGLSLGVGMNSNPLINISGVVGKNALAVGADVAYDIATGVLTKYNAGASLTREDLSASVMLNNKGDSLSASCCYMLNKQSALGGELTHSFSTKENTSTFGLQHSLDPLSTVKARCNNQGMVSALIQHELRPKSLLTVSTQFDTKAIQKSSKIGLSLVFKP</sequence>
<evidence type="ECO:0000313" key="2">
    <source>
        <dbReference type="Proteomes" id="UP001732700"/>
    </source>
</evidence>
<proteinExistence type="predicted"/>
<dbReference type="EnsemblPlants" id="AVESA.00010b.r2.3CG0499400.1">
    <property type="protein sequence ID" value="AVESA.00010b.r2.3CG0499400.1.CDS"/>
    <property type="gene ID" value="AVESA.00010b.r2.3CG0499400"/>
</dbReference>
<accession>A0ACD5VQ96</accession>
<protein>
    <submittedName>
        <fullName evidence="1">Uncharacterized protein</fullName>
    </submittedName>
</protein>